<keyword evidence="1" id="KW-0732">Signal</keyword>
<dbReference type="Gene3D" id="2.30.40.10">
    <property type="entry name" value="Urease, subunit C, domain 1"/>
    <property type="match status" value="1"/>
</dbReference>
<dbReference type="InterPro" id="IPR023100">
    <property type="entry name" value="D-aminoacylase_insert_dom_sf"/>
</dbReference>
<dbReference type="SUPFAM" id="SSF51338">
    <property type="entry name" value="Composite domain of metallo-dependent hydrolases"/>
    <property type="match status" value="1"/>
</dbReference>
<evidence type="ECO:0000256" key="1">
    <source>
        <dbReference type="SAM" id="SignalP"/>
    </source>
</evidence>
<dbReference type="InterPro" id="IPR032466">
    <property type="entry name" value="Metal_Hydrolase"/>
</dbReference>
<dbReference type="InParanoid" id="A0A2G4YWH4"/>
<keyword evidence="4" id="KW-1185">Reference proteome</keyword>
<feature type="domain" description="Amidohydrolase 3" evidence="2">
    <location>
        <begin position="71"/>
        <end position="145"/>
    </location>
</feature>
<dbReference type="InterPro" id="IPR011059">
    <property type="entry name" value="Metal-dep_hydrolase_composite"/>
</dbReference>
<dbReference type="GO" id="GO:0016811">
    <property type="term" value="F:hydrolase activity, acting on carbon-nitrogen (but not peptide) bonds, in linear amides"/>
    <property type="evidence" value="ECO:0007669"/>
    <property type="project" value="InterPro"/>
</dbReference>
<evidence type="ECO:0000259" key="2">
    <source>
        <dbReference type="Pfam" id="PF07969"/>
    </source>
</evidence>
<feature type="signal peptide" evidence="1">
    <location>
        <begin position="1"/>
        <end position="24"/>
    </location>
</feature>
<dbReference type="Gene3D" id="3.20.20.140">
    <property type="entry name" value="Metal-dependent hydrolases"/>
    <property type="match status" value="1"/>
</dbReference>
<dbReference type="NCBIfam" id="NF006560">
    <property type="entry name" value="PRK09061.1"/>
    <property type="match status" value="1"/>
</dbReference>
<dbReference type="AlphaFoldDB" id="A0A2G4YWH4"/>
<protein>
    <submittedName>
        <fullName evidence="3">D-glutamate deacylase</fullName>
    </submittedName>
</protein>
<feature type="chain" id="PRO_5013787770" evidence="1">
    <location>
        <begin position="25"/>
        <end position="517"/>
    </location>
</feature>
<organism evidence="3 4">
    <name type="scientific">Paremcibacter congregatus</name>
    <dbReference type="NCBI Taxonomy" id="2043170"/>
    <lineage>
        <taxon>Bacteria</taxon>
        <taxon>Pseudomonadati</taxon>
        <taxon>Pseudomonadota</taxon>
        <taxon>Alphaproteobacteria</taxon>
        <taxon>Emcibacterales</taxon>
        <taxon>Emcibacteraceae</taxon>
        <taxon>Paremcibacter</taxon>
    </lineage>
</organism>
<gene>
    <name evidence="3" type="ORF">CRD36_01595</name>
</gene>
<accession>A0A2G4YWH4</accession>
<dbReference type="SUPFAM" id="SSF51556">
    <property type="entry name" value="Metallo-dependent hydrolases"/>
    <property type="match status" value="1"/>
</dbReference>
<dbReference type="OrthoDB" id="9766983at2"/>
<dbReference type="Gene3D" id="3.30.1490.130">
    <property type="entry name" value="D-aminoacylase. Domain 3"/>
    <property type="match status" value="1"/>
</dbReference>
<dbReference type="InterPro" id="IPR013108">
    <property type="entry name" value="Amidohydro_3"/>
</dbReference>
<dbReference type="GO" id="GO:0016812">
    <property type="term" value="F:hydrolase activity, acting on carbon-nitrogen (but not peptide) bonds, in cyclic amides"/>
    <property type="evidence" value="ECO:0007669"/>
    <property type="project" value="TreeGrafter"/>
</dbReference>
<dbReference type="InterPro" id="IPR050378">
    <property type="entry name" value="Metallo-dep_Hydrolases_sf"/>
</dbReference>
<name>A0A2G4YWH4_9PROT</name>
<dbReference type="PANTHER" id="PTHR11647:SF1">
    <property type="entry name" value="COLLAPSIN RESPONSE MEDIATOR PROTEIN"/>
    <property type="match status" value="1"/>
</dbReference>
<proteinExistence type="predicted"/>
<evidence type="ECO:0000313" key="4">
    <source>
        <dbReference type="Proteomes" id="UP000229730"/>
    </source>
</evidence>
<sequence length="517" mass="55427">MKRIGGYFIKLMIVLGVGISSAAAANKTYDIAIIGGRVIDPETGLDAVRNVGVTEGTISVVTTKDITAKTMIDAKGRVVSPGFIDLHAHGQTIPAARMQALDGVTTGLELEAGVLPVSDYYDQMAKEGRPINYGASVNWAYARIAAFLNKKPRHDIDWFFESLKEPVWQEEIATDAQQAEISALVSKGLDEGGLGVGFLLGYAPGTGRKEYYKITDLAAKAGVPTFTHARFLSMLEPESSFEGMAEIVAAAAGTGAQAHIVHMNSISLRDIDTIGEMIATAQKQGVKITTEAYPYGAGSTGIGSAMFRGPKWRERTGGMTAHNFDVGGKRLTEDEFSALQKDHPGTETVIHFLDTTTAEGQAVLDKSVLFPGGVIASDGGGWLVDGKNVSKDTWPIPENAWSHPRSAATYSSFLRHYVRETKTISVLEAIRRVSFGPAQILEDAVPQMKRKGRIQVGTDADIVIFDLATVTDHATYEKPAQASSGFDYVIVGGVPLVKDGILDTTVLPGQPVRNLQK</sequence>
<dbReference type="RefSeq" id="WP_099470976.1">
    <property type="nucleotide sequence ID" value="NZ_CP041025.1"/>
</dbReference>
<dbReference type="Pfam" id="PF07969">
    <property type="entry name" value="Amidohydro_3"/>
    <property type="match status" value="2"/>
</dbReference>
<dbReference type="GO" id="GO:0005829">
    <property type="term" value="C:cytosol"/>
    <property type="evidence" value="ECO:0007669"/>
    <property type="project" value="TreeGrafter"/>
</dbReference>
<dbReference type="Proteomes" id="UP000229730">
    <property type="component" value="Unassembled WGS sequence"/>
</dbReference>
<evidence type="ECO:0000313" key="3">
    <source>
        <dbReference type="EMBL" id="PHZ86600.1"/>
    </source>
</evidence>
<dbReference type="PANTHER" id="PTHR11647">
    <property type="entry name" value="HYDRANTOINASE/DIHYDROPYRIMIDINASE FAMILY MEMBER"/>
    <property type="match status" value="1"/>
</dbReference>
<reference evidence="3 4" key="1">
    <citation type="submission" date="2017-10" db="EMBL/GenBank/DDBJ databases">
        <title>Frigbacter circumglobatus gen. nov. sp. nov., isolated from sediment cultured in situ.</title>
        <authorList>
            <person name="Zhao Z."/>
        </authorList>
    </citation>
    <scope>NUCLEOTIDE SEQUENCE [LARGE SCALE GENOMIC DNA]</scope>
    <source>
        <strain evidence="3 4">ZYL</strain>
    </source>
</reference>
<comment type="caution">
    <text evidence="3">The sequence shown here is derived from an EMBL/GenBank/DDBJ whole genome shotgun (WGS) entry which is preliminary data.</text>
</comment>
<feature type="domain" description="Amidohydrolase 3" evidence="2">
    <location>
        <begin position="400"/>
        <end position="496"/>
    </location>
</feature>
<dbReference type="EMBL" id="PDEM01000007">
    <property type="protein sequence ID" value="PHZ86600.1"/>
    <property type="molecule type" value="Genomic_DNA"/>
</dbReference>